<accession>A0A3E0TX00</accession>
<name>A0A3E0TX00_9GAMM</name>
<evidence type="ECO:0000313" key="1">
    <source>
        <dbReference type="EMBL" id="REL28974.1"/>
    </source>
</evidence>
<sequence length="113" mass="12435">MSCTTGQLYYQDAQGRKKLACDVEFVGLPSVDKYAVEYALSLCAKSVVNKGGVIEETYLLDIDTRIPDAPCGQQWSHEVAKSHYKQGILAKKEYGYIVAHIDMGLAKVNQCTG</sequence>
<organism evidence="1 2">
    <name type="scientific">Thalassotalea euphylliae</name>
    <dbReference type="NCBI Taxonomy" id="1655234"/>
    <lineage>
        <taxon>Bacteria</taxon>
        <taxon>Pseudomonadati</taxon>
        <taxon>Pseudomonadota</taxon>
        <taxon>Gammaproteobacteria</taxon>
        <taxon>Alteromonadales</taxon>
        <taxon>Colwelliaceae</taxon>
        <taxon>Thalassotalea</taxon>
    </lineage>
</organism>
<evidence type="ECO:0000313" key="2">
    <source>
        <dbReference type="Proteomes" id="UP000256478"/>
    </source>
</evidence>
<reference evidence="1 2" key="1">
    <citation type="submission" date="2018-08" db="EMBL/GenBank/DDBJ databases">
        <title>Thalassotalea euphylliae genome.</title>
        <authorList>
            <person name="Summers S."/>
            <person name="Rice S.A."/>
            <person name="Freckelton M.L."/>
            <person name="Nedved B.T."/>
            <person name="Hadfield M.G."/>
        </authorList>
    </citation>
    <scope>NUCLEOTIDE SEQUENCE [LARGE SCALE GENOMIC DNA]</scope>
    <source>
        <strain evidence="1 2">H1</strain>
    </source>
</reference>
<dbReference type="Proteomes" id="UP000256478">
    <property type="component" value="Unassembled WGS sequence"/>
</dbReference>
<proteinExistence type="predicted"/>
<dbReference type="OrthoDB" id="6227696at2"/>
<dbReference type="AlphaFoldDB" id="A0A3E0TX00"/>
<comment type="caution">
    <text evidence="1">The sequence shown here is derived from an EMBL/GenBank/DDBJ whole genome shotgun (WGS) entry which is preliminary data.</text>
</comment>
<dbReference type="EMBL" id="QUOU01000001">
    <property type="protein sequence ID" value="REL28974.1"/>
    <property type="molecule type" value="Genomic_DNA"/>
</dbReference>
<gene>
    <name evidence="1" type="ORF">DXX93_15405</name>
</gene>
<protein>
    <submittedName>
        <fullName evidence="1">Uncharacterized protein</fullName>
    </submittedName>
</protein>